<protein>
    <submittedName>
        <fullName evidence="1">Uncharacterized protein</fullName>
    </submittedName>
</protein>
<dbReference type="Proteomes" id="UP001229421">
    <property type="component" value="Unassembled WGS sequence"/>
</dbReference>
<sequence length="87" mass="10112">MPLRYHVFSDFPIAFTGSLSGLNGFNIFGECDLEIEDNRADNHEVKSIIHHIVERPFLMPIMRIGHEVEQKKQKEKVINMELFDKAV</sequence>
<evidence type="ECO:0000313" key="1">
    <source>
        <dbReference type="EMBL" id="KAK1439818.1"/>
    </source>
</evidence>
<gene>
    <name evidence="1" type="ORF">QVD17_05640</name>
</gene>
<organism evidence="1 2">
    <name type="scientific">Tagetes erecta</name>
    <name type="common">African marigold</name>
    <dbReference type="NCBI Taxonomy" id="13708"/>
    <lineage>
        <taxon>Eukaryota</taxon>
        <taxon>Viridiplantae</taxon>
        <taxon>Streptophyta</taxon>
        <taxon>Embryophyta</taxon>
        <taxon>Tracheophyta</taxon>
        <taxon>Spermatophyta</taxon>
        <taxon>Magnoliopsida</taxon>
        <taxon>eudicotyledons</taxon>
        <taxon>Gunneridae</taxon>
        <taxon>Pentapetalae</taxon>
        <taxon>asterids</taxon>
        <taxon>campanulids</taxon>
        <taxon>Asterales</taxon>
        <taxon>Asteraceae</taxon>
        <taxon>Asteroideae</taxon>
        <taxon>Heliantheae alliance</taxon>
        <taxon>Tageteae</taxon>
        <taxon>Tagetes</taxon>
    </lineage>
</organism>
<evidence type="ECO:0000313" key="2">
    <source>
        <dbReference type="Proteomes" id="UP001229421"/>
    </source>
</evidence>
<accession>A0AAD8PAQ6</accession>
<comment type="caution">
    <text evidence="1">The sequence shown here is derived from an EMBL/GenBank/DDBJ whole genome shotgun (WGS) entry which is preliminary data.</text>
</comment>
<proteinExistence type="predicted"/>
<reference evidence="1" key="1">
    <citation type="journal article" date="2023" name="bioRxiv">
        <title>Improved chromosome-level genome assembly for marigold (Tagetes erecta).</title>
        <authorList>
            <person name="Jiang F."/>
            <person name="Yuan L."/>
            <person name="Wang S."/>
            <person name="Wang H."/>
            <person name="Xu D."/>
            <person name="Wang A."/>
            <person name="Fan W."/>
        </authorList>
    </citation>
    <scope>NUCLEOTIDE SEQUENCE</scope>
    <source>
        <strain evidence="1">WSJ</strain>
        <tissue evidence="1">Leaf</tissue>
    </source>
</reference>
<dbReference type="EMBL" id="JAUHHV010000001">
    <property type="protein sequence ID" value="KAK1439818.1"/>
    <property type="molecule type" value="Genomic_DNA"/>
</dbReference>
<dbReference type="AlphaFoldDB" id="A0AAD8PAQ6"/>
<name>A0AAD8PAQ6_TARER</name>
<keyword evidence="2" id="KW-1185">Reference proteome</keyword>